<comment type="caution">
    <text evidence="3">The sequence shown here is derived from an EMBL/GenBank/DDBJ whole genome shotgun (WGS) entry which is preliminary data.</text>
</comment>
<reference evidence="3" key="1">
    <citation type="submission" date="2022-03" db="EMBL/GenBank/DDBJ databases">
        <title>Identification of a novel bacterium isolated from mangrove sediments.</title>
        <authorList>
            <person name="Pan X."/>
        </authorList>
    </citation>
    <scope>NUCLEOTIDE SEQUENCE</scope>
    <source>
        <strain evidence="3">B2637</strain>
    </source>
</reference>
<dbReference type="InterPro" id="IPR006680">
    <property type="entry name" value="Amidohydro-rel"/>
</dbReference>
<organism evidence="3 4">
    <name type="scientific">Novosphingobium mangrovi</name>
    <name type="common">ex Hu et al. 2023</name>
    <dbReference type="NCBI Taxonomy" id="2930094"/>
    <lineage>
        <taxon>Bacteria</taxon>
        <taxon>Pseudomonadati</taxon>
        <taxon>Pseudomonadota</taxon>
        <taxon>Alphaproteobacteria</taxon>
        <taxon>Sphingomonadales</taxon>
        <taxon>Sphingomonadaceae</taxon>
        <taxon>Novosphingobium</taxon>
    </lineage>
</organism>
<evidence type="ECO:0000256" key="1">
    <source>
        <dbReference type="ARBA" id="ARBA00038310"/>
    </source>
</evidence>
<feature type="domain" description="Amidohydrolase-related" evidence="2">
    <location>
        <begin position="16"/>
        <end position="328"/>
    </location>
</feature>
<dbReference type="Pfam" id="PF04909">
    <property type="entry name" value="Amidohydro_2"/>
    <property type="match status" value="1"/>
</dbReference>
<dbReference type="InterPro" id="IPR032466">
    <property type="entry name" value="Metal_Hydrolase"/>
</dbReference>
<protein>
    <submittedName>
        <fullName evidence="3">Amidohydrolase family protein</fullName>
    </submittedName>
</protein>
<evidence type="ECO:0000259" key="2">
    <source>
        <dbReference type="Pfam" id="PF04909"/>
    </source>
</evidence>
<accession>A0ABT0AEG7</accession>
<evidence type="ECO:0000313" key="3">
    <source>
        <dbReference type="EMBL" id="MCJ1961584.1"/>
    </source>
</evidence>
<comment type="similarity">
    <text evidence="1">Belongs to the metallo-dependent hydrolases superfamily.</text>
</comment>
<sequence length="331" mass="36098">MTDLTPAILEPDLAIVDAHHHLFHNANVTYGAQDYARDATSGHKVIASVYVDAHSFYRPDGPEVLRPLGEVEYANGIGAMARGGAFGGLGLCAGIVGHADLRHGAAVGELLDRAMAAAPERFRGIRQTTMDFPDERPYRYFMSGKPPMGVLEHPRFREGFAELARRGLSFDAAAFHHRLPEIAKLADAFPDTPIIVNNMGIAMALDTEGEDRRDVFALWAANLTDLAQRGNVTCKVGGLGMPFWNLGLHERTEKAGPEELARLWQPLIETALNAFGPARCMACSNYPPDSRSASYVDLWNALKLATTGFSGDERNALFHGTAKAIYRLDLP</sequence>
<proteinExistence type="inferred from homology"/>
<dbReference type="EMBL" id="JALHAT010000023">
    <property type="protein sequence ID" value="MCJ1961584.1"/>
    <property type="molecule type" value="Genomic_DNA"/>
</dbReference>
<dbReference type="Proteomes" id="UP001162802">
    <property type="component" value="Unassembled WGS sequence"/>
</dbReference>
<evidence type="ECO:0000313" key="4">
    <source>
        <dbReference type="Proteomes" id="UP001162802"/>
    </source>
</evidence>
<gene>
    <name evidence="3" type="ORF">MTR65_12890</name>
</gene>
<dbReference type="PANTHER" id="PTHR43569:SF1">
    <property type="entry name" value="BLL3371 PROTEIN"/>
    <property type="match status" value="1"/>
</dbReference>
<dbReference type="InterPro" id="IPR052350">
    <property type="entry name" value="Metallo-dep_Lactonases"/>
</dbReference>
<name>A0ABT0AEG7_9SPHN</name>
<dbReference type="RefSeq" id="WP_243800833.1">
    <property type="nucleotide sequence ID" value="NZ_JALHAT010000023.1"/>
</dbReference>
<dbReference type="SUPFAM" id="SSF51556">
    <property type="entry name" value="Metallo-dependent hydrolases"/>
    <property type="match status" value="1"/>
</dbReference>
<keyword evidence="4" id="KW-1185">Reference proteome</keyword>
<dbReference type="PANTHER" id="PTHR43569">
    <property type="entry name" value="AMIDOHYDROLASE"/>
    <property type="match status" value="1"/>
</dbReference>
<dbReference type="Gene3D" id="3.20.20.140">
    <property type="entry name" value="Metal-dependent hydrolases"/>
    <property type="match status" value="1"/>
</dbReference>